<keyword evidence="6" id="KW-0456">Lyase</keyword>
<evidence type="ECO:0000256" key="5">
    <source>
        <dbReference type="ARBA" id="ARBA00023211"/>
    </source>
</evidence>
<sequence>MRSPCYSFLVSNPPFLPSLIPGYSSRNSSFRRGRERFSFAKSLRVSLHGIGRNIEFPQGLQFDGPITSSDALEVDEDDDLMVQVCVTRTLPPALTLELGLESVKDAVDELKTNPPKSSSGVLRFQVAVPPRAKALFWFCSQPMSSSVFPVFFLSKETVNPCYKSLYVKEPHGVFGIGNALSFVHSSSVDSKGRHSTIKTFLSDESAMVTAYGFPDIDFSDNSIVNNKDGSSYFFVPQIELHEHEEISILAVTLAWNDSLSYGFEQAISSYEESIFQVSCHFCPNLEEHWFKHLKSFLAKLSVEEIHPVEMEHMGFFTFSGRDQADAKELKSVQSSCQFHCKLSHEVVFSNNMLNQEAEVGKLLTNEANINAVWASAIIEECTRLGLTYFCVAPGSRSSHLAIAAANHPLTTCLACFDERSLAFHAIGYAKGSLKPAVIITSSGTAVSNLLPAVVEASEDFLPLLLLTADRPPELQGVGANQAINQINHFGSFVRFFFNLPPPTDLIPVRMVLTTVDSALHWATGSACGPVHLNCPFRDPLDGSPTNWSLNCLNGLEMWMTSAEPFTKYFQVQSFKSNGVTTGQITEVLQVIKEAKKGLLLIGAIHTEDEIWASLLLAKELMWPVVADVLSGARLRKLFKPFLEKWDTVFVDHLDHALLSDSVRSLIEFDVVIQVGSRITSKRVSQVLEKCFPFAYILVDKHPCRHDPSHLVTHRVQSNIVQFADCVLKSRFPWRRSKLHGHLQALDGAIAREMSFQISAESSLTEPYVAHMLSKALTSKSALFIGNSMPIRDVDMYGCSSGNYSHVVDMMLNAELPCQWIQVTGNRGASGIDGLLSSATGFAVGCKKRVVCVVGDVSFLHDTNGLAILKQRIARKPMTILVINNRGGGIFRLLPIAKRTEPSVLNQYFYTSHDVSIENLCLAHGVKYVHVGTKSELEETLFIPTVEEVDCIVEVESSIDANAIVHSTLESFSRQAASNSLEIISASSLLHPMIDNVLFYQVSGIQYSRYKVKLCDRPTIYSGESSQFHREGFILSLTLDDGSIGYGEVAPLDSNRENLTDVEGQLQFVLHLMKGAKFSYMLPLLNGSFSSWIWSELGITASSIFPSVRCGLEMALLNAMAVRHDTSLLGIRHCQKEENDSAQPHSVQICALLDSEGTPSEVAYVARKLVEEGFSAIKLKVARRVSSVQDAVVLQEVRRVVGDQIELRADANCRWTFEEAVKFGLLVKGCNLQYIEEPVQNKDDLIRFHEESGLPVALDETLDDFEECPLRILTKYAHPGIVAVVIKPSVVGGFENAALIARWAQHHGKMAVISAAYESGLGLSAYILFASYLEMEKVKTSKEKKQGMTPLVAHGLGTYRWLNEDVMLNSLGIFRSPYSGFVEGFVFDASKNLKEVKINNDVIVRTSKGVPVRRYEVRVDVDGFSHFIRIHDVGQNAEGGVALFLHGFLGTGEEWIPIMKGISGSARCISVDILGHGNSRVQSHASETQKVPTFSMEMIAKTLYKLIEQITPGKVTIVGYSMGARIALYMALRFSNKIEGAVVVSGSPGLKDPMARKVRSATDDCKAQLLVDHGLEIFLENWYNGGLWKSFRRHPHFRKIVASRLLHDDVLSVAKLLSDLSIGRQPSLWEELEDCDTNISLVFGEKDVKFKQIATRMYHKMSKSKKSENNIIEMVEIPEAGHAVHLESPLRVILALRKFLTRMRKNSAETELSRNLLLAVKET</sequence>
<evidence type="ECO:0000256" key="2">
    <source>
        <dbReference type="ARBA" id="ARBA00022723"/>
    </source>
</evidence>
<evidence type="ECO:0000256" key="6">
    <source>
        <dbReference type="ARBA" id="ARBA00023239"/>
    </source>
</evidence>
<protein>
    <recommendedName>
        <fullName evidence="7">Mandelate racemase/muconate lactonizing enzyme C-terminal domain-containing protein</fullName>
    </recommendedName>
</protein>
<dbReference type="Gene3D" id="3.20.20.120">
    <property type="entry name" value="Enolase-like C-terminal domain"/>
    <property type="match status" value="1"/>
</dbReference>
<dbReference type="Proteomes" id="UP000030689">
    <property type="component" value="Unassembled WGS sequence"/>
</dbReference>
<evidence type="ECO:0000313" key="8">
    <source>
        <dbReference type="EMBL" id="ESQ28366.1"/>
    </source>
</evidence>
<dbReference type="InterPro" id="IPR032264">
    <property type="entry name" value="MenD_middle"/>
</dbReference>
<dbReference type="OMA" id="RHLSWPI"/>
<dbReference type="InterPro" id="IPR018110">
    <property type="entry name" value="Mandel_Rmase/mucon_lact_enz_CS"/>
</dbReference>
<dbReference type="SUPFAM" id="SSF54826">
    <property type="entry name" value="Enolase N-terminal domain-like"/>
    <property type="match status" value="1"/>
</dbReference>
<proteinExistence type="inferred from homology"/>
<keyword evidence="3" id="KW-0460">Magnesium</keyword>
<dbReference type="InterPro" id="IPR029065">
    <property type="entry name" value="Enolase_C-like"/>
</dbReference>
<dbReference type="KEGG" id="eus:EUTSA_v10017999mg"/>
<keyword evidence="5" id="KW-0464">Manganese</keyword>
<dbReference type="Pfam" id="PF02776">
    <property type="entry name" value="TPP_enzyme_N"/>
    <property type="match status" value="1"/>
</dbReference>
<evidence type="ECO:0000313" key="9">
    <source>
        <dbReference type="Proteomes" id="UP000030689"/>
    </source>
</evidence>
<dbReference type="PANTHER" id="PTHR42916">
    <property type="entry name" value="2-SUCCINYL-5-ENOLPYRUVYL-6-HYDROXY-3-CYCLOHEXENE-1-CARBOXYLATE SYNTHASE"/>
    <property type="match status" value="1"/>
</dbReference>
<dbReference type="SUPFAM" id="SSF53474">
    <property type="entry name" value="alpha/beta-Hydrolases"/>
    <property type="match status" value="1"/>
</dbReference>
<evidence type="ECO:0000256" key="1">
    <source>
        <dbReference type="ARBA" id="ARBA00022679"/>
    </source>
</evidence>
<keyword evidence="9" id="KW-1185">Reference proteome</keyword>
<dbReference type="SMART" id="SM00922">
    <property type="entry name" value="MR_MLE"/>
    <property type="match status" value="1"/>
</dbReference>
<dbReference type="InterPro" id="IPR029061">
    <property type="entry name" value="THDP-binding"/>
</dbReference>
<dbReference type="InterPro" id="IPR029017">
    <property type="entry name" value="Enolase-like_N"/>
</dbReference>
<dbReference type="eggNOG" id="KOG2382">
    <property type="taxonomic scope" value="Eukaryota"/>
</dbReference>
<keyword evidence="1" id="KW-0808">Transferase</keyword>
<organism evidence="8 9">
    <name type="scientific">Eutrema salsugineum</name>
    <name type="common">Saltwater cress</name>
    <name type="synonym">Sisymbrium salsugineum</name>
    <dbReference type="NCBI Taxonomy" id="72664"/>
    <lineage>
        <taxon>Eukaryota</taxon>
        <taxon>Viridiplantae</taxon>
        <taxon>Streptophyta</taxon>
        <taxon>Embryophyta</taxon>
        <taxon>Tracheophyta</taxon>
        <taxon>Spermatophyta</taxon>
        <taxon>Magnoliopsida</taxon>
        <taxon>eudicotyledons</taxon>
        <taxon>Gunneridae</taxon>
        <taxon>Pentapetalae</taxon>
        <taxon>rosids</taxon>
        <taxon>malvids</taxon>
        <taxon>Brassicales</taxon>
        <taxon>Brassicaceae</taxon>
        <taxon>Eutremeae</taxon>
        <taxon>Eutrema</taxon>
    </lineage>
</organism>
<dbReference type="Gene3D" id="3.40.50.1220">
    <property type="entry name" value="TPP-binding domain"/>
    <property type="match status" value="1"/>
</dbReference>
<dbReference type="InterPro" id="IPR029035">
    <property type="entry name" value="DHS-like_NAD/FAD-binding_dom"/>
</dbReference>
<dbReference type="OrthoDB" id="8119704at2759"/>
<dbReference type="SFLD" id="SFLDF00009">
    <property type="entry name" value="o-succinylbenzoate_synthase"/>
    <property type="match status" value="1"/>
</dbReference>
<dbReference type="GO" id="GO:0030976">
    <property type="term" value="F:thiamine pyrophosphate binding"/>
    <property type="evidence" value="ECO:0007669"/>
    <property type="project" value="InterPro"/>
</dbReference>
<gene>
    <name evidence="8" type="ORF">EUTSA_v10017999mg</name>
</gene>
<dbReference type="Pfam" id="PF02775">
    <property type="entry name" value="TPP_enzyme_C"/>
    <property type="match status" value="1"/>
</dbReference>
<dbReference type="NCBIfam" id="TIGR01927">
    <property type="entry name" value="menC_gam_Gplu"/>
    <property type="match status" value="1"/>
</dbReference>
<dbReference type="CDD" id="cd07037">
    <property type="entry name" value="TPP_PYR_MenD"/>
    <property type="match status" value="1"/>
</dbReference>
<dbReference type="InterPro" id="IPR011766">
    <property type="entry name" value="TPP_enzyme_TPP-bd"/>
</dbReference>
<keyword evidence="4" id="KW-0786">Thiamine pyrophosphate</keyword>
<evidence type="ECO:0000259" key="7">
    <source>
        <dbReference type="SMART" id="SM00922"/>
    </source>
</evidence>
<dbReference type="Gene3D" id="3.30.390.10">
    <property type="entry name" value="Enolase-like, N-terminal domain"/>
    <property type="match status" value="1"/>
</dbReference>
<evidence type="ECO:0000256" key="3">
    <source>
        <dbReference type="ARBA" id="ARBA00022842"/>
    </source>
</evidence>
<dbReference type="SFLD" id="SFLDS00001">
    <property type="entry name" value="Enolase"/>
    <property type="match status" value="1"/>
</dbReference>
<dbReference type="GO" id="GO:0042550">
    <property type="term" value="P:photosystem I stabilization"/>
    <property type="evidence" value="ECO:0007669"/>
    <property type="project" value="EnsemblPlants"/>
</dbReference>
<dbReference type="eggNOG" id="KOG1223">
    <property type="taxonomic scope" value="Eukaryota"/>
</dbReference>
<dbReference type="InterPro" id="IPR004433">
    <property type="entry name" value="MenaQ_synth_MenD"/>
</dbReference>
<dbReference type="Gene3D" id="3.40.50.1820">
    <property type="entry name" value="alpha/beta hydrolase"/>
    <property type="match status" value="1"/>
</dbReference>
<dbReference type="SFLD" id="SFLDG00180">
    <property type="entry name" value="muconate_cycloisomerase"/>
    <property type="match status" value="1"/>
</dbReference>
<dbReference type="SUPFAM" id="SSF51604">
    <property type="entry name" value="Enolase C-terminal domain-like"/>
    <property type="match status" value="1"/>
</dbReference>
<dbReference type="Pfam" id="PF00561">
    <property type="entry name" value="Abhydrolase_1"/>
    <property type="match status" value="1"/>
</dbReference>
<dbReference type="CDD" id="cd02009">
    <property type="entry name" value="TPP_SHCHC_synthase"/>
    <property type="match status" value="1"/>
</dbReference>
<feature type="domain" description="Mandelate racemase/muconate lactonizing enzyme C-terminal" evidence="7">
    <location>
        <begin position="1158"/>
        <end position="1254"/>
    </location>
</feature>
<dbReference type="HAMAP" id="MF_01659">
    <property type="entry name" value="MenD"/>
    <property type="match status" value="1"/>
</dbReference>
<dbReference type="SUPFAM" id="SSF52518">
    <property type="entry name" value="Thiamin diphosphate-binding fold (THDP-binding)"/>
    <property type="match status" value="2"/>
</dbReference>
<dbReference type="GO" id="GO:0016829">
    <property type="term" value="F:lyase activity"/>
    <property type="evidence" value="ECO:0007669"/>
    <property type="project" value="UniProtKB-KW"/>
</dbReference>
<dbReference type="Gene3D" id="3.40.50.970">
    <property type="match status" value="2"/>
</dbReference>
<dbReference type="PROSITE" id="PS00909">
    <property type="entry name" value="MR_MLE_2"/>
    <property type="match status" value="1"/>
</dbReference>
<dbReference type="EMBL" id="KI517953">
    <property type="protein sequence ID" value="ESQ28366.1"/>
    <property type="molecule type" value="Genomic_DNA"/>
</dbReference>
<dbReference type="InterPro" id="IPR000073">
    <property type="entry name" value="AB_hydrolase_1"/>
</dbReference>
<dbReference type="SUPFAM" id="SSF52467">
    <property type="entry name" value="DHS-like NAD/FAD-binding domain"/>
    <property type="match status" value="1"/>
</dbReference>
<dbReference type="STRING" id="72664.V4MAY8"/>
<dbReference type="Gramene" id="ESQ28366">
    <property type="protein sequence ID" value="ESQ28366"/>
    <property type="gene ID" value="EUTSA_v10017999mg"/>
</dbReference>
<dbReference type="InterPro" id="IPR036849">
    <property type="entry name" value="Enolase-like_C_sf"/>
</dbReference>
<dbReference type="PANTHER" id="PTHR42916:SF1">
    <property type="entry name" value="PROTEIN PHYLLO, CHLOROPLASTIC"/>
    <property type="match status" value="1"/>
</dbReference>
<dbReference type="Pfam" id="PF13378">
    <property type="entry name" value="MR_MLE_C"/>
    <property type="match status" value="1"/>
</dbReference>
<dbReference type="GO" id="GO:0042372">
    <property type="term" value="P:phylloquinone biosynthetic process"/>
    <property type="evidence" value="ECO:0007669"/>
    <property type="project" value="EnsemblPlants"/>
</dbReference>
<name>V4MAY8_EUTSA</name>
<evidence type="ECO:0000256" key="4">
    <source>
        <dbReference type="ARBA" id="ARBA00023052"/>
    </source>
</evidence>
<dbReference type="Pfam" id="PF16582">
    <property type="entry name" value="TPP_enzyme_M_2"/>
    <property type="match status" value="1"/>
</dbReference>
<reference evidence="8 9" key="1">
    <citation type="journal article" date="2013" name="Front. Plant Sci.">
        <title>The Reference Genome of the Halophytic Plant Eutrema salsugineum.</title>
        <authorList>
            <person name="Yang R."/>
            <person name="Jarvis D.E."/>
            <person name="Chen H."/>
            <person name="Beilstein M.A."/>
            <person name="Grimwood J."/>
            <person name="Jenkins J."/>
            <person name="Shu S."/>
            <person name="Prochnik S."/>
            <person name="Xin M."/>
            <person name="Ma C."/>
            <person name="Schmutz J."/>
            <person name="Wing R.A."/>
            <person name="Mitchell-Olds T."/>
            <person name="Schumaker K.S."/>
            <person name="Wang X."/>
        </authorList>
    </citation>
    <scope>NUCLEOTIDE SEQUENCE [LARGE SCALE GENOMIC DNA]</scope>
</reference>
<dbReference type="GO" id="GO:0046872">
    <property type="term" value="F:metal ion binding"/>
    <property type="evidence" value="ECO:0007669"/>
    <property type="project" value="UniProtKB-KW"/>
</dbReference>
<dbReference type="InterPro" id="IPR029058">
    <property type="entry name" value="AB_hydrolase_fold"/>
</dbReference>
<dbReference type="GO" id="GO:0070204">
    <property type="term" value="F:2-succinyl-5-enolpyruvyl-6-hydroxy-3-cyclohexene-1-carboxylic-acid synthase activity"/>
    <property type="evidence" value="ECO:0007669"/>
    <property type="project" value="InterPro"/>
</dbReference>
<dbReference type="GO" id="GO:0009234">
    <property type="term" value="P:menaquinone biosynthetic process"/>
    <property type="evidence" value="ECO:0007669"/>
    <property type="project" value="InterPro"/>
</dbReference>
<dbReference type="NCBIfam" id="TIGR00173">
    <property type="entry name" value="menD"/>
    <property type="match status" value="1"/>
</dbReference>
<dbReference type="InterPro" id="IPR012001">
    <property type="entry name" value="Thiamin_PyroP_enz_TPP-bd_dom"/>
</dbReference>
<dbReference type="InterPro" id="IPR013342">
    <property type="entry name" value="Mandelate_racemase_C"/>
</dbReference>
<dbReference type="GO" id="GO:0009063">
    <property type="term" value="P:amino acid catabolic process"/>
    <property type="evidence" value="ECO:0007669"/>
    <property type="project" value="InterPro"/>
</dbReference>
<keyword evidence="2" id="KW-0479">Metal-binding</keyword>
<accession>V4MAY8</accession>